<keyword evidence="3" id="KW-1185">Reference proteome</keyword>
<feature type="compositionally biased region" description="Low complexity" evidence="1">
    <location>
        <begin position="45"/>
        <end position="54"/>
    </location>
</feature>
<accession>A0A5B7IAQ7</accession>
<dbReference type="EMBL" id="VSRR010057297">
    <property type="protein sequence ID" value="MPC81550.1"/>
    <property type="molecule type" value="Genomic_DNA"/>
</dbReference>
<gene>
    <name evidence="2" type="ORF">E2C01_076174</name>
</gene>
<name>A0A5B7IAQ7_PORTR</name>
<organism evidence="2 3">
    <name type="scientific">Portunus trituberculatus</name>
    <name type="common">Swimming crab</name>
    <name type="synonym">Neptunus trituberculatus</name>
    <dbReference type="NCBI Taxonomy" id="210409"/>
    <lineage>
        <taxon>Eukaryota</taxon>
        <taxon>Metazoa</taxon>
        <taxon>Ecdysozoa</taxon>
        <taxon>Arthropoda</taxon>
        <taxon>Crustacea</taxon>
        <taxon>Multicrustacea</taxon>
        <taxon>Malacostraca</taxon>
        <taxon>Eumalacostraca</taxon>
        <taxon>Eucarida</taxon>
        <taxon>Decapoda</taxon>
        <taxon>Pleocyemata</taxon>
        <taxon>Brachyura</taxon>
        <taxon>Eubrachyura</taxon>
        <taxon>Portunoidea</taxon>
        <taxon>Portunidae</taxon>
        <taxon>Portuninae</taxon>
        <taxon>Portunus</taxon>
    </lineage>
</organism>
<proteinExistence type="predicted"/>
<evidence type="ECO:0000256" key="1">
    <source>
        <dbReference type="SAM" id="MobiDB-lite"/>
    </source>
</evidence>
<comment type="caution">
    <text evidence="2">The sequence shown here is derived from an EMBL/GenBank/DDBJ whole genome shotgun (WGS) entry which is preliminary data.</text>
</comment>
<feature type="compositionally biased region" description="Low complexity" evidence="1">
    <location>
        <begin position="64"/>
        <end position="73"/>
    </location>
</feature>
<dbReference type="Proteomes" id="UP000324222">
    <property type="component" value="Unassembled WGS sequence"/>
</dbReference>
<protein>
    <submittedName>
        <fullName evidence="2">Uncharacterized protein</fullName>
    </submittedName>
</protein>
<dbReference type="AlphaFoldDB" id="A0A5B7IAQ7"/>
<feature type="region of interest" description="Disordered" evidence="1">
    <location>
        <begin position="45"/>
        <end position="86"/>
    </location>
</feature>
<evidence type="ECO:0000313" key="3">
    <source>
        <dbReference type="Proteomes" id="UP000324222"/>
    </source>
</evidence>
<reference evidence="2 3" key="1">
    <citation type="submission" date="2019-05" db="EMBL/GenBank/DDBJ databases">
        <title>Another draft genome of Portunus trituberculatus and its Hox gene families provides insights of decapod evolution.</title>
        <authorList>
            <person name="Jeong J.-H."/>
            <person name="Song I."/>
            <person name="Kim S."/>
            <person name="Choi T."/>
            <person name="Kim D."/>
            <person name="Ryu S."/>
            <person name="Kim W."/>
        </authorList>
    </citation>
    <scope>NUCLEOTIDE SEQUENCE [LARGE SCALE GENOMIC DNA]</scope>
    <source>
        <tissue evidence="2">Muscle</tissue>
    </source>
</reference>
<sequence>MCQRYNKEERVEVQVTYKERRSGSEHGRSLVPNLGYASPPSCPLFPASLPSSTAAPPPFPPSSPTSAAAATTSRAGGQGGTDEEGQKAPVLIYIKYMKFVQ</sequence>
<evidence type="ECO:0000313" key="2">
    <source>
        <dbReference type="EMBL" id="MPC81550.1"/>
    </source>
</evidence>